<accession>A0A9X4IRS9</accession>
<dbReference type="EMBL" id="JAKNBA010000001">
    <property type="protein sequence ID" value="MDE1240599.1"/>
    <property type="molecule type" value="Genomic_DNA"/>
</dbReference>
<evidence type="ECO:0000313" key="1">
    <source>
        <dbReference type="EMBL" id="MDE1240599.1"/>
    </source>
</evidence>
<evidence type="ECO:0000313" key="2">
    <source>
        <dbReference type="Proteomes" id="UP001140979"/>
    </source>
</evidence>
<gene>
    <name evidence="1" type="ORF">L9W94_00275</name>
</gene>
<sequence length="172" mass="20057">MNIFKVIFTASVIAFASVSYSSGYGDKIFTSDYIKGALKYYHIKVHVKMRDEDEGMSRGAQDLYGQIITSGVNGYEGFRVWNVPESRYINNNNNINLEFWVVGTDNGDDNYFKMTGEMYDWDRFGGNEWLCNILPDHKFYQRNIGKKDYKVFEESGENECDYINILEFEEVQ</sequence>
<reference evidence="1" key="1">
    <citation type="submission" date="2022-02" db="EMBL/GenBank/DDBJ databases">
        <title>Emergence and expansion in Europe of a Vibrio aestuarianus clonal complex pathogenic for oysters.</title>
        <authorList>
            <person name="Mesnil A."/>
            <person name="Travers M.-A."/>
        </authorList>
    </citation>
    <scope>NUCLEOTIDE SEQUENCE</scope>
    <source>
        <strain evidence="1">19_064_11T1</strain>
    </source>
</reference>
<name>A0A9X4IRS9_9VIBR</name>
<comment type="caution">
    <text evidence="1">The sequence shown here is derived from an EMBL/GenBank/DDBJ whole genome shotgun (WGS) entry which is preliminary data.</text>
</comment>
<dbReference type="AlphaFoldDB" id="A0A9X4IRS9"/>
<dbReference type="Proteomes" id="UP001140979">
    <property type="component" value="Unassembled WGS sequence"/>
</dbReference>
<proteinExistence type="predicted"/>
<dbReference type="RefSeq" id="WP_274682380.1">
    <property type="nucleotide sequence ID" value="NZ_JAKNBA010000001.1"/>
</dbReference>
<organism evidence="1 2">
    <name type="scientific">Vibrio aestuarianus</name>
    <dbReference type="NCBI Taxonomy" id="28171"/>
    <lineage>
        <taxon>Bacteria</taxon>
        <taxon>Pseudomonadati</taxon>
        <taxon>Pseudomonadota</taxon>
        <taxon>Gammaproteobacteria</taxon>
        <taxon>Vibrionales</taxon>
        <taxon>Vibrionaceae</taxon>
        <taxon>Vibrio</taxon>
    </lineage>
</organism>
<protein>
    <submittedName>
        <fullName evidence="1">Uncharacterized protein</fullName>
    </submittedName>
</protein>